<feature type="domain" description="LysM" evidence="1">
    <location>
        <begin position="33"/>
        <end position="77"/>
    </location>
</feature>
<dbReference type="EMBL" id="UOEH01000303">
    <property type="protein sequence ID" value="VAW00335.1"/>
    <property type="molecule type" value="Genomic_DNA"/>
</dbReference>
<accession>A0A3B0S266</accession>
<feature type="non-terminal residue" evidence="2">
    <location>
        <position position="244"/>
    </location>
</feature>
<proteinExistence type="predicted"/>
<dbReference type="SUPFAM" id="SSF54106">
    <property type="entry name" value="LysM domain"/>
    <property type="match status" value="1"/>
</dbReference>
<organism evidence="2">
    <name type="scientific">hydrothermal vent metagenome</name>
    <dbReference type="NCBI Taxonomy" id="652676"/>
    <lineage>
        <taxon>unclassified sequences</taxon>
        <taxon>metagenomes</taxon>
        <taxon>ecological metagenomes</taxon>
    </lineage>
</organism>
<gene>
    <name evidence="2" type="ORF">MNBD_ALPHA05-1330</name>
</gene>
<evidence type="ECO:0000259" key="1">
    <source>
        <dbReference type="PROSITE" id="PS51782"/>
    </source>
</evidence>
<evidence type="ECO:0000313" key="2">
    <source>
        <dbReference type="EMBL" id="VAW00335.1"/>
    </source>
</evidence>
<dbReference type="AlphaFoldDB" id="A0A3B0S266"/>
<reference evidence="2" key="1">
    <citation type="submission" date="2018-06" db="EMBL/GenBank/DDBJ databases">
        <authorList>
            <person name="Zhirakovskaya E."/>
        </authorList>
    </citation>
    <scope>NUCLEOTIDE SEQUENCE</scope>
</reference>
<dbReference type="Gene3D" id="3.10.350.10">
    <property type="entry name" value="LysM domain"/>
    <property type="match status" value="1"/>
</dbReference>
<dbReference type="InterPro" id="IPR018392">
    <property type="entry name" value="LysM"/>
</dbReference>
<dbReference type="PROSITE" id="PS51782">
    <property type="entry name" value="LYSM"/>
    <property type="match status" value="1"/>
</dbReference>
<sequence length="244" mass="25601">MSNIRTRKLVGVAALSAAFFVLATPASAGRCGHSYAVDAPTTLVTVARQCNVNLSALYEANPGVDPRNVRPGEYLAVPDEITGSTLSEAPAVQPSAVQPASTNSQAHGVSGMIITDAGGVNDAGDAGLGGNYPGVAQRISYRDQWSSSSSRSAWRREELLGARQHANSETLSYQRLSALRIESAGLPTAPARFAGANASPDIQLIECQVLRKRDGGKIHKLRKIISTPENTFVEISALSEGEGS</sequence>
<protein>
    <recommendedName>
        <fullName evidence="1">LysM domain-containing protein</fullName>
    </recommendedName>
</protein>
<name>A0A3B0S266_9ZZZZ</name>
<dbReference type="InterPro" id="IPR036779">
    <property type="entry name" value="LysM_dom_sf"/>
</dbReference>